<dbReference type="InterPro" id="IPR048254">
    <property type="entry name" value="CDP_ALCOHOL_P_TRANSF_CS"/>
</dbReference>
<evidence type="ECO:0000256" key="7">
    <source>
        <dbReference type="ARBA" id="ARBA00023098"/>
    </source>
</evidence>
<feature type="transmembrane region" description="Helical" evidence="11">
    <location>
        <begin position="77"/>
        <end position="96"/>
    </location>
</feature>
<evidence type="ECO:0000256" key="11">
    <source>
        <dbReference type="SAM" id="Phobius"/>
    </source>
</evidence>
<dbReference type="InterPro" id="IPR043130">
    <property type="entry name" value="CDP-OH_PTrfase_TM_dom"/>
</dbReference>
<organism evidence="12">
    <name type="scientific">marine metagenome</name>
    <dbReference type="NCBI Taxonomy" id="408172"/>
    <lineage>
        <taxon>unclassified sequences</taxon>
        <taxon>metagenomes</taxon>
        <taxon>ecological metagenomes</taxon>
    </lineage>
</organism>
<comment type="subcellular location">
    <subcellularLocation>
        <location evidence="1">Membrane</location>
        <topology evidence="1">Multi-pass membrane protein</topology>
    </subcellularLocation>
</comment>
<dbReference type="InterPro" id="IPR050324">
    <property type="entry name" value="CDP-alcohol_PTase-I"/>
</dbReference>
<evidence type="ECO:0000256" key="9">
    <source>
        <dbReference type="ARBA" id="ARBA00023209"/>
    </source>
</evidence>
<name>A0A381PST1_9ZZZZ</name>
<dbReference type="PIRSF" id="PIRSF000847">
    <property type="entry name" value="Phos_ph_gly_syn"/>
    <property type="match status" value="1"/>
</dbReference>
<evidence type="ECO:0000256" key="8">
    <source>
        <dbReference type="ARBA" id="ARBA00023136"/>
    </source>
</evidence>
<sequence>MNEKRLKTKITDPSRILTLANFISLLRAILAIPIIYTLQDDQYLNFTFWLIVIAILSDVLDGWVARKSHNVTHFGQWLDPISDFIVILAVTAFMVYEGRFPTWFFIFYIFRYVSIALPAIYLLNHTHFVLHSNWWGKWGAGITTMGIFFHIFMIETIPYLPFLCLVIATYLLIISWIKYYRTFIEEYKSLQ</sequence>
<keyword evidence="10" id="KW-1208">Phospholipid metabolism</keyword>
<keyword evidence="9" id="KW-0594">Phospholipid biosynthesis</keyword>
<dbReference type="Gene3D" id="1.20.120.1760">
    <property type="match status" value="1"/>
</dbReference>
<evidence type="ECO:0000256" key="4">
    <source>
        <dbReference type="ARBA" id="ARBA00022679"/>
    </source>
</evidence>
<evidence type="ECO:0000256" key="1">
    <source>
        <dbReference type="ARBA" id="ARBA00004141"/>
    </source>
</evidence>
<feature type="transmembrane region" description="Helical" evidence="11">
    <location>
        <begin position="48"/>
        <end position="65"/>
    </location>
</feature>
<feature type="transmembrane region" description="Helical" evidence="11">
    <location>
        <begin position="135"/>
        <end position="153"/>
    </location>
</feature>
<gene>
    <name evidence="12" type="ORF">METZ01_LOCUS22966</name>
</gene>
<keyword evidence="3" id="KW-0444">Lipid biosynthesis</keyword>
<evidence type="ECO:0008006" key="13">
    <source>
        <dbReference type="Google" id="ProtNLM"/>
    </source>
</evidence>
<dbReference type="InterPro" id="IPR000462">
    <property type="entry name" value="CDP-OH_P_trans"/>
</dbReference>
<dbReference type="GO" id="GO:0008444">
    <property type="term" value="F:CDP-diacylglycerol-glycerol-3-phosphate 3-phosphatidyltransferase activity"/>
    <property type="evidence" value="ECO:0007669"/>
    <property type="project" value="InterPro"/>
</dbReference>
<evidence type="ECO:0000256" key="10">
    <source>
        <dbReference type="ARBA" id="ARBA00023264"/>
    </source>
</evidence>
<keyword evidence="8 11" id="KW-0472">Membrane</keyword>
<evidence type="ECO:0000256" key="2">
    <source>
        <dbReference type="ARBA" id="ARBA00010441"/>
    </source>
</evidence>
<keyword evidence="7" id="KW-0443">Lipid metabolism</keyword>
<dbReference type="PANTHER" id="PTHR14269:SF11">
    <property type="entry name" value="CDP-DIACYLGLYCEROL--GLYCEROL-3-PHOSPHATE 3-PHOSPHATIDYLTRANSFERASE"/>
    <property type="match status" value="1"/>
</dbReference>
<evidence type="ECO:0000313" key="12">
    <source>
        <dbReference type="EMBL" id="SUZ70112.1"/>
    </source>
</evidence>
<dbReference type="PROSITE" id="PS00379">
    <property type="entry name" value="CDP_ALCOHOL_P_TRANSF"/>
    <property type="match status" value="1"/>
</dbReference>
<accession>A0A381PST1</accession>
<evidence type="ECO:0000256" key="6">
    <source>
        <dbReference type="ARBA" id="ARBA00022989"/>
    </source>
</evidence>
<dbReference type="Pfam" id="PF01066">
    <property type="entry name" value="CDP-OH_P_transf"/>
    <property type="match status" value="1"/>
</dbReference>
<keyword evidence="5 11" id="KW-0812">Transmembrane</keyword>
<keyword evidence="6 11" id="KW-1133">Transmembrane helix</keyword>
<reference evidence="12" key="1">
    <citation type="submission" date="2018-05" db="EMBL/GenBank/DDBJ databases">
        <authorList>
            <person name="Lanie J.A."/>
            <person name="Ng W.-L."/>
            <person name="Kazmierczak K.M."/>
            <person name="Andrzejewski T.M."/>
            <person name="Davidsen T.M."/>
            <person name="Wayne K.J."/>
            <person name="Tettelin H."/>
            <person name="Glass J.I."/>
            <person name="Rusch D."/>
            <person name="Podicherti R."/>
            <person name="Tsui H.-C.T."/>
            <person name="Winkler M.E."/>
        </authorList>
    </citation>
    <scope>NUCLEOTIDE SEQUENCE</scope>
</reference>
<feature type="transmembrane region" description="Helical" evidence="11">
    <location>
        <begin position="16"/>
        <end position="36"/>
    </location>
</feature>
<dbReference type="AlphaFoldDB" id="A0A381PST1"/>
<evidence type="ECO:0000256" key="3">
    <source>
        <dbReference type="ARBA" id="ARBA00022516"/>
    </source>
</evidence>
<dbReference type="GO" id="GO:0016020">
    <property type="term" value="C:membrane"/>
    <property type="evidence" value="ECO:0007669"/>
    <property type="project" value="UniProtKB-SubCell"/>
</dbReference>
<comment type="similarity">
    <text evidence="2">Belongs to the CDP-alcohol phosphatidyltransferase class-I family.</text>
</comment>
<dbReference type="InterPro" id="IPR004570">
    <property type="entry name" value="Phosphatidylglycerol_P_synth"/>
</dbReference>
<protein>
    <recommendedName>
        <fullName evidence="13">CDP-alcohol phosphatidyltransferase C-terminal domain-containing protein</fullName>
    </recommendedName>
</protein>
<dbReference type="GO" id="GO:0046474">
    <property type="term" value="P:glycerophospholipid biosynthetic process"/>
    <property type="evidence" value="ECO:0007669"/>
    <property type="project" value="TreeGrafter"/>
</dbReference>
<feature type="transmembrane region" description="Helical" evidence="11">
    <location>
        <begin position="102"/>
        <end position="123"/>
    </location>
</feature>
<dbReference type="PANTHER" id="PTHR14269">
    <property type="entry name" value="CDP-DIACYLGLYCEROL--GLYCEROL-3-PHOSPHATE 3-PHOSPHATIDYLTRANSFERASE-RELATED"/>
    <property type="match status" value="1"/>
</dbReference>
<dbReference type="EMBL" id="UINC01001081">
    <property type="protein sequence ID" value="SUZ70112.1"/>
    <property type="molecule type" value="Genomic_DNA"/>
</dbReference>
<proteinExistence type="inferred from homology"/>
<evidence type="ECO:0000256" key="5">
    <source>
        <dbReference type="ARBA" id="ARBA00022692"/>
    </source>
</evidence>
<keyword evidence="4" id="KW-0808">Transferase</keyword>
<feature type="transmembrane region" description="Helical" evidence="11">
    <location>
        <begin position="159"/>
        <end position="180"/>
    </location>
</feature>